<proteinExistence type="predicted"/>
<accession>A0A1M7UQW2</accession>
<keyword evidence="1" id="KW-0503">Monooxygenase</keyword>
<dbReference type="Proteomes" id="UP000184096">
    <property type="component" value="Chromosome I"/>
</dbReference>
<keyword evidence="2" id="KW-1185">Reference proteome</keyword>
<evidence type="ECO:0000313" key="1">
    <source>
        <dbReference type="EMBL" id="SHN85276.1"/>
    </source>
</evidence>
<dbReference type="InterPro" id="IPR011008">
    <property type="entry name" value="Dimeric_a/b-barrel"/>
</dbReference>
<gene>
    <name evidence="1" type="ORF">SAMN05444170_6231</name>
</gene>
<organism evidence="1 2">
    <name type="scientific">Bradyrhizobium erythrophlei</name>
    <dbReference type="NCBI Taxonomy" id="1437360"/>
    <lineage>
        <taxon>Bacteria</taxon>
        <taxon>Pseudomonadati</taxon>
        <taxon>Pseudomonadota</taxon>
        <taxon>Alphaproteobacteria</taxon>
        <taxon>Hyphomicrobiales</taxon>
        <taxon>Nitrobacteraceae</taxon>
        <taxon>Bradyrhizobium</taxon>
    </lineage>
</organism>
<dbReference type="EMBL" id="LT670849">
    <property type="protein sequence ID" value="SHN85276.1"/>
    <property type="molecule type" value="Genomic_DNA"/>
</dbReference>
<protein>
    <submittedName>
        <fullName evidence="1">Quinol monooxygenase YgiN</fullName>
    </submittedName>
</protein>
<name>A0A1M7UQW2_9BRAD</name>
<dbReference type="RefSeq" id="WP_072823821.1">
    <property type="nucleotide sequence ID" value="NZ_LT670849.1"/>
</dbReference>
<dbReference type="OrthoDB" id="9804891at2"/>
<evidence type="ECO:0000313" key="2">
    <source>
        <dbReference type="Proteomes" id="UP000184096"/>
    </source>
</evidence>
<dbReference type="AlphaFoldDB" id="A0A1M7UQW2"/>
<reference evidence="2" key="1">
    <citation type="submission" date="2016-11" db="EMBL/GenBank/DDBJ databases">
        <authorList>
            <person name="Varghese N."/>
            <person name="Submissions S."/>
        </authorList>
    </citation>
    <scope>NUCLEOTIDE SEQUENCE [LARGE SCALE GENOMIC DNA]</scope>
    <source>
        <strain evidence="2">GAS401</strain>
    </source>
</reference>
<keyword evidence="1" id="KW-0560">Oxidoreductase</keyword>
<sequence>MTHFALYVELKAKPGKEEEVAAFLASARSLVLAEAGTVAWFAVRFDKTTFAIFDAFNDESGRTAHLNGAVAAALMANATNLLAVAPEIRQPTVLADKLPA</sequence>
<dbReference type="Gene3D" id="3.30.70.100">
    <property type="match status" value="1"/>
</dbReference>
<dbReference type="SUPFAM" id="SSF54909">
    <property type="entry name" value="Dimeric alpha+beta barrel"/>
    <property type="match status" value="1"/>
</dbReference>
<dbReference type="GO" id="GO:0004497">
    <property type="term" value="F:monooxygenase activity"/>
    <property type="evidence" value="ECO:0007669"/>
    <property type="project" value="UniProtKB-KW"/>
</dbReference>